<dbReference type="AlphaFoldDB" id="A0A165YVU0"/>
<proteinExistence type="predicted"/>
<dbReference type="EMBL" id="KV417689">
    <property type="protein sequence ID" value="KZP09968.1"/>
    <property type="molecule type" value="Genomic_DNA"/>
</dbReference>
<gene>
    <name evidence="1" type="ORF">FIBSPDRAFT_900108</name>
</gene>
<evidence type="ECO:0000313" key="1">
    <source>
        <dbReference type="EMBL" id="KZP09968.1"/>
    </source>
</evidence>
<protein>
    <submittedName>
        <fullName evidence="1">Uncharacterized protein</fullName>
    </submittedName>
</protein>
<sequence>MTTRRVPNLNGKIRKRNSPLALNMPSRVDLSLNTYGGFGDVLIDEKDVGRTTRTAALKVLHPRPQSKVKCFGLIIKQFFLTICAAQRNGLAYLPSSKIIHGDFTPTTDNRPHSDRQIQ</sequence>
<name>A0A165YVU0_9AGAM</name>
<keyword evidence="2" id="KW-1185">Reference proteome</keyword>
<reference evidence="1 2" key="1">
    <citation type="journal article" date="2016" name="Mol. Biol. Evol.">
        <title>Comparative Genomics of Early-Diverging Mushroom-Forming Fungi Provides Insights into the Origins of Lignocellulose Decay Capabilities.</title>
        <authorList>
            <person name="Nagy L.G."/>
            <person name="Riley R."/>
            <person name="Tritt A."/>
            <person name="Adam C."/>
            <person name="Daum C."/>
            <person name="Floudas D."/>
            <person name="Sun H."/>
            <person name="Yadav J.S."/>
            <person name="Pangilinan J."/>
            <person name="Larsson K.H."/>
            <person name="Matsuura K."/>
            <person name="Barry K."/>
            <person name="Labutti K."/>
            <person name="Kuo R."/>
            <person name="Ohm R.A."/>
            <person name="Bhattacharya S.S."/>
            <person name="Shirouzu T."/>
            <person name="Yoshinaga Y."/>
            <person name="Martin F.M."/>
            <person name="Grigoriev I.V."/>
            <person name="Hibbett D.S."/>
        </authorList>
    </citation>
    <scope>NUCLEOTIDE SEQUENCE [LARGE SCALE GENOMIC DNA]</scope>
    <source>
        <strain evidence="1 2">CBS 109695</strain>
    </source>
</reference>
<accession>A0A165YVU0</accession>
<evidence type="ECO:0000313" key="2">
    <source>
        <dbReference type="Proteomes" id="UP000076532"/>
    </source>
</evidence>
<dbReference type="Proteomes" id="UP000076532">
    <property type="component" value="Unassembled WGS sequence"/>
</dbReference>
<organism evidence="1 2">
    <name type="scientific">Athelia psychrophila</name>
    <dbReference type="NCBI Taxonomy" id="1759441"/>
    <lineage>
        <taxon>Eukaryota</taxon>
        <taxon>Fungi</taxon>
        <taxon>Dikarya</taxon>
        <taxon>Basidiomycota</taxon>
        <taxon>Agaricomycotina</taxon>
        <taxon>Agaricomycetes</taxon>
        <taxon>Agaricomycetidae</taxon>
        <taxon>Atheliales</taxon>
        <taxon>Atheliaceae</taxon>
        <taxon>Athelia</taxon>
    </lineage>
</organism>